<evidence type="ECO:0000313" key="1">
    <source>
        <dbReference type="EMBL" id="SFO85927.1"/>
    </source>
</evidence>
<sequence length="46" mass="4486">MAGSGSNARLIGIVSATALCGSGLPSVFTEITSHAAWIKDAAPGAQ</sequence>
<dbReference type="Gene3D" id="2.40.10.10">
    <property type="entry name" value="Trypsin-like serine proteases"/>
    <property type="match status" value="1"/>
</dbReference>
<evidence type="ECO:0008006" key="3">
    <source>
        <dbReference type="Google" id="ProtNLM"/>
    </source>
</evidence>
<organism evidence="1 2">
    <name type="scientific">Amycolatopsis arida</name>
    <dbReference type="NCBI Taxonomy" id="587909"/>
    <lineage>
        <taxon>Bacteria</taxon>
        <taxon>Bacillati</taxon>
        <taxon>Actinomycetota</taxon>
        <taxon>Actinomycetes</taxon>
        <taxon>Pseudonocardiales</taxon>
        <taxon>Pseudonocardiaceae</taxon>
        <taxon>Amycolatopsis</taxon>
    </lineage>
</organism>
<name>A0A1I5KLZ7_9PSEU</name>
<protein>
    <recommendedName>
        <fullName evidence="3">Trypsin</fullName>
    </recommendedName>
</protein>
<gene>
    <name evidence="1" type="ORF">SAMN05421810_101211</name>
</gene>
<reference evidence="2" key="1">
    <citation type="submission" date="2016-10" db="EMBL/GenBank/DDBJ databases">
        <authorList>
            <person name="Varghese N."/>
            <person name="Submissions S."/>
        </authorList>
    </citation>
    <scope>NUCLEOTIDE SEQUENCE [LARGE SCALE GENOMIC DNA]</scope>
    <source>
        <strain evidence="2">CGMCC 4.5579</strain>
    </source>
</reference>
<evidence type="ECO:0000313" key="2">
    <source>
        <dbReference type="Proteomes" id="UP000198727"/>
    </source>
</evidence>
<dbReference type="Proteomes" id="UP000198727">
    <property type="component" value="Unassembled WGS sequence"/>
</dbReference>
<dbReference type="AlphaFoldDB" id="A0A1I5KLZ7"/>
<keyword evidence="2" id="KW-1185">Reference proteome</keyword>
<dbReference type="InterPro" id="IPR009003">
    <property type="entry name" value="Peptidase_S1_PA"/>
</dbReference>
<dbReference type="EMBL" id="FOWW01000001">
    <property type="protein sequence ID" value="SFO85927.1"/>
    <property type="molecule type" value="Genomic_DNA"/>
</dbReference>
<accession>A0A1I5KLZ7</accession>
<dbReference type="InterPro" id="IPR043504">
    <property type="entry name" value="Peptidase_S1_PA_chymotrypsin"/>
</dbReference>
<proteinExistence type="predicted"/>
<dbReference type="SUPFAM" id="SSF50494">
    <property type="entry name" value="Trypsin-like serine proteases"/>
    <property type="match status" value="1"/>
</dbReference>